<dbReference type="RefSeq" id="WP_017823894.1">
    <property type="nucleotide sequence ID" value="NZ_AORC01000017.1"/>
</dbReference>
<dbReference type="AlphaFoldDB" id="A0A022KVT7"/>
<feature type="domain" description="NADP-dependent oxidoreductase" evidence="4">
    <location>
        <begin position="399"/>
        <end position="676"/>
    </location>
</feature>
<dbReference type="GO" id="GO:0016491">
    <property type="term" value="F:oxidoreductase activity"/>
    <property type="evidence" value="ECO:0007669"/>
    <property type="project" value="UniProtKB-KW"/>
</dbReference>
<sequence>MSSAAAPVRWAVLGPGSIARRFASELPYSEAGVLVAVGSTSPDRARSFAEEFAPAAPAVVGTYDEVLACQEVDAVYVATVHTTHAPLAAAALEAGKHVLCEKPMTPNAATTMALADLATRSGLALLEAYMYRFHPQTVKVLELVRDGAIGEVLHIDASFAFDTGREEGRLFDPATAGGGILDVGGYPLSFARFVVGAAQGTAYADPTDVRGAGTVGATGVDLAAAAHLSFADGITAALRTGIRLDDPQSATITGSRGVIRLADPWALGDQQVIELAAVGEGLARIEVPAARSYALEADALARAAATGTEVPEIDLANSLGQARAQDSWRRAVGVTYPFEKDDAEIPTLSGRPLVMGAGARSAVVDGRTAGTEGTPAMPYGRIPGIDKPVSRLVMGCDNQSELPHASAMFDAFLEAGGTTFDTAYVYGGGRPEALLGAWMRNRGVRDDVVLIAKGAHTPHCDPESIIRQLTESLGRLGIDHADIYMMHRDNLQVPVGEFVDVLDELAGAGRITAFGGSNWTPERVDEAQEYARRTGRREFSVLSNHFGLARALDVPWAGCVHSTDPDSRQWLEQRKIALLPWSSQARGFFTGRAHPQDTSDPELVRCYYSEENFQRLERARVIAEEQQVPPTAVALAYVLHQRFETYALFGPRTLAEMRSSMRGLGVSLSERDVQWLDLRTETR</sequence>
<organism evidence="7 8">
    <name type="scientific">Brachybacterium muris UCD-AY4</name>
    <dbReference type="NCBI Taxonomy" id="1249481"/>
    <lineage>
        <taxon>Bacteria</taxon>
        <taxon>Bacillati</taxon>
        <taxon>Actinomycetota</taxon>
        <taxon>Actinomycetes</taxon>
        <taxon>Micrococcales</taxon>
        <taxon>Dermabacteraceae</taxon>
        <taxon>Brachybacterium</taxon>
    </lineage>
</organism>
<dbReference type="STRING" id="1249481.D641_0112785"/>
<gene>
    <name evidence="7" type="ORF">D641_0112785</name>
</gene>
<keyword evidence="8" id="KW-1185">Reference proteome</keyword>
<dbReference type="InterPro" id="IPR055170">
    <property type="entry name" value="GFO_IDH_MocA-like_dom"/>
</dbReference>
<comment type="similarity">
    <text evidence="1">Belongs to the Gfo/Idh/MocA family.</text>
</comment>
<keyword evidence="3" id="KW-0520">NAD</keyword>
<dbReference type="OrthoDB" id="4789369at2"/>
<dbReference type="SUPFAM" id="SSF55347">
    <property type="entry name" value="Glyceraldehyde-3-phosphate dehydrogenase-like, C-terminal domain"/>
    <property type="match status" value="1"/>
</dbReference>
<evidence type="ECO:0000313" key="7">
    <source>
        <dbReference type="EMBL" id="EYT48193.1"/>
    </source>
</evidence>
<dbReference type="InterPro" id="IPR000683">
    <property type="entry name" value="Gfo/Idh/MocA-like_OxRdtase_N"/>
</dbReference>
<dbReference type="Pfam" id="PF22725">
    <property type="entry name" value="GFO_IDH_MocA_C3"/>
    <property type="match status" value="1"/>
</dbReference>
<reference evidence="7 8" key="1">
    <citation type="journal article" date="2013" name="Genome Announc.">
        <title>Draft genome sequence of an Actinobacterium, Brachybacterium muris strain UCD-AY4.</title>
        <authorList>
            <person name="Lo J.R."/>
            <person name="Lang J.M."/>
            <person name="Darling A.E."/>
            <person name="Eisen J.A."/>
            <person name="Coil D.A."/>
        </authorList>
    </citation>
    <scope>NUCLEOTIDE SEQUENCE [LARGE SCALE GENOMIC DNA]</scope>
    <source>
        <strain evidence="7 8">UCD-AY4</strain>
    </source>
</reference>
<keyword evidence="2" id="KW-0560">Oxidoreductase</keyword>
<evidence type="ECO:0000256" key="1">
    <source>
        <dbReference type="ARBA" id="ARBA00010928"/>
    </source>
</evidence>
<dbReference type="Proteomes" id="UP000019754">
    <property type="component" value="Unassembled WGS sequence"/>
</dbReference>
<feature type="domain" description="Gfo/Idh/MocA-like oxidoreductase N-terminal" evidence="5">
    <location>
        <begin position="8"/>
        <end position="126"/>
    </location>
</feature>
<evidence type="ECO:0000256" key="2">
    <source>
        <dbReference type="ARBA" id="ARBA00023002"/>
    </source>
</evidence>
<dbReference type="Gene3D" id="3.40.50.720">
    <property type="entry name" value="NAD(P)-binding Rossmann-like Domain"/>
    <property type="match status" value="1"/>
</dbReference>
<dbReference type="PANTHER" id="PTHR22604">
    <property type="entry name" value="OXIDOREDUCTASES"/>
    <property type="match status" value="1"/>
</dbReference>
<feature type="domain" description="GFO/IDH/MocA-like oxidoreductase" evidence="6">
    <location>
        <begin position="139"/>
        <end position="260"/>
    </location>
</feature>
<dbReference type="CDD" id="cd19082">
    <property type="entry name" value="AKR_AKR10A1_2"/>
    <property type="match status" value="1"/>
</dbReference>
<dbReference type="Gene3D" id="3.20.20.100">
    <property type="entry name" value="NADP-dependent oxidoreductase domain"/>
    <property type="match status" value="1"/>
</dbReference>
<dbReference type="GO" id="GO:0000166">
    <property type="term" value="F:nucleotide binding"/>
    <property type="evidence" value="ECO:0007669"/>
    <property type="project" value="InterPro"/>
</dbReference>
<dbReference type="SUPFAM" id="SSF51430">
    <property type="entry name" value="NAD(P)-linked oxidoreductase"/>
    <property type="match status" value="1"/>
</dbReference>
<comment type="caution">
    <text evidence="7">The sequence shown here is derived from an EMBL/GenBank/DDBJ whole genome shotgun (WGS) entry which is preliminary data.</text>
</comment>
<protein>
    <submittedName>
        <fullName evidence="7">Oxidoreductase</fullName>
    </submittedName>
</protein>
<dbReference type="SUPFAM" id="SSF51735">
    <property type="entry name" value="NAD(P)-binding Rossmann-fold domains"/>
    <property type="match status" value="1"/>
</dbReference>
<evidence type="ECO:0000259" key="6">
    <source>
        <dbReference type="Pfam" id="PF22725"/>
    </source>
</evidence>
<proteinExistence type="inferred from homology"/>
<dbReference type="EMBL" id="AORC01000017">
    <property type="protein sequence ID" value="EYT48193.1"/>
    <property type="molecule type" value="Genomic_DNA"/>
</dbReference>
<dbReference type="Pfam" id="PF00248">
    <property type="entry name" value="Aldo_ket_red"/>
    <property type="match status" value="1"/>
</dbReference>
<evidence type="ECO:0000259" key="4">
    <source>
        <dbReference type="Pfam" id="PF00248"/>
    </source>
</evidence>
<accession>A0A022KVT7</accession>
<dbReference type="InterPro" id="IPR050984">
    <property type="entry name" value="Gfo/Idh/MocA_domain"/>
</dbReference>
<dbReference type="InterPro" id="IPR023210">
    <property type="entry name" value="NADP_OxRdtase_dom"/>
</dbReference>
<evidence type="ECO:0000256" key="3">
    <source>
        <dbReference type="ARBA" id="ARBA00023027"/>
    </source>
</evidence>
<dbReference type="InterPro" id="IPR036812">
    <property type="entry name" value="NAD(P)_OxRdtase_dom_sf"/>
</dbReference>
<dbReference type="Pfam" id="PF01408">
    <property type="entry name" value="GFO_IDH_MocA"/>
    <property type="match status" value="1"/>
</dbReference>
<dbReference type="PANTHER" id="PTHR22604:SF105">
    <property type="entry name" value="TRANS-1,2-DIHYDROBENZENE-1,2-DIOL DEHYDROGENASE"/>
    <property type="match status" value="1"/>
</dbReference>
<name>A0A022KVT7_9MICO</name>
<dbReference type="Gene3D" id="3.30.360.10">
    <property type="entry name" value="Dihydrodipicolinate Reductase, domain 2"/>
    <property type="match status" value="1"/>
</dbReference>
<evidence type="ECO:0000259" key="5">
    <source>
        <dbReference type="Pfam" id="PF01408"/>
    </source>
</evidence>
<dbReference type="InterPro" id="IPR036291">
    <property type="entry name" value="NAD(P)-bd_dom_sf"/>
</dbReference>
<dbReference type="HOGENOM" id="CLU_411546_0_0_11"/>
<evidence type="ECO:0000313" key="8">
    <source>
        <dbReference type="Proteomes" id="UP000019754"/>
    </source>
</evidence>